<evidence type="ECO:0000256" key="8">
    <source>
        <dbReference type="RuleBase" id="RU363032"/>
    </source>
</evidence>
<dbReference type="OrthoDB" id="9807047at2"/>
<dbReference type="Proteomes" id="UP000323142">
    <property type="component" value="Unassembled WGS sequence"/>
</dbReference>
<sequence length="564" mass="59850">MRAPRLIGPVLAAPVTLWLLLAFAAPLSVVVLLSLQEFADPFAPLSLVPSGAQFQTIFDDSFYLRVVGETLALAAGVTALTVILGYPLALWLARMPARWRPLAFAVILVPLLTNVVVRSLGIVLLLAPDGLINQLLGFFGLPPARTMLYTHGAVALALAQVFMPFLVLALYDVLQGISPKVQEAAETLGASRTLRTLVVDLPLSLPGLRAGIVIVFLMSSTAYVSATLLGGKKVWTTGMLVWQEALQNLNGPLAAALAIVMTALSTLFAVAVFTLAKRLMPWATGRPAGAVTIPAWLARAVDIVGRPLGILLLVVSLGLLLLPLVLVCIQSFNDVPQATVAGFRAFTFKWYERVLTGGVYGDSFLVSVQLALASAAISLALAVPAAFALARRPFPGLSILAAFWMLPLSLPHVAIGVGMLRLLQIYTVVPPFLGLVAVHVVLILPFAISLLHASVGQLDRAQEEAAATLGADAVRRFVFIVLPGLAPGLTAAAIMSFLLSFGEVTVTSFLTTARMTTLPVRIYAESTFSLEPTVHAVSAILIVATVAALLVLNKMVRLDRLHAR</sequence>
<dbReference type="Gene3D" id="1.10.3720.10">
    <property type="entry name" value="MetI-like"/>
    <property type="match status" value="2"/>
</dbReference>
<keyword evidence="4" id="KW-1003">Cell membrane</keyword>
<dbReference type="EMBL" id="VUOA01000034">
    <property type="protein sequence ID" value="KAA2235679.1"/>
    <property type="molecule type" value="Genomic_DNA"/>
</dbReference>
<name>A0A5B2VBH7_9HYPH</name>
<feature type="transmembrane region" description="Helical" evidence="8">
    <location>
        <begin position="210"/>
        <end position="231"/>
    </location>
</feature>
<feature type="transmembrane region" description="Helical" evidence="8">
    <location>
        <begin position="533"/>
        <end position="552"/>
    </location>
</feature>
<comment type="subcellular location">
    <subcellularLocation>
        <location evidence="1 8">Cell membrane</location>
        <topology evidence="1 8">Multi-pass membrane protein</topology>
    </subcellularLocation>
</comment>
<dbReference type="PANTHER" id="PTHR42929">
    <property type="entry name" value="INNER MEMBRANE ABC TRANSPORTER PERMEASE PROTEIN YDCU-RELATED-RELATED"/>
    <property type="match status" value="1"/>
</dbReference>
<evidence type="ECO:0000256" key="6">
    <source>
        <dbReference type="ARBA" id="ARBA00022989"/>
    </source>
</evidence>
<feature type="transmembrane region" description="Helical" evidence="8">
    <location>
        <begin position="104"/>
        <end position="127"/>
    </location>
</feature>
<evidence type="ECO:0000259" key="9">
    <source>
        <dbReference type="PROSITE" id="PS50928"/>
    </source>
</evidence>
<evidence type="ECO:0000313" key="10">
    <source>
        <dbReference type="EMBL" id="KAA2235679.1"/>
    </source>
</evidence>
<feature type="transmembrane region" description="Helical" evidence="8">
    <location>
        <begin position="71"/>
        <end position="92"/>
    </location>
</feature>
<dbReference type="PROSITE" id="PS50928">
    <property type="entry name" value="ABC_TM1"/>
    <property type="match status" value="2"/>
</dbReference>
<feature type="transmembrane region" description="Helical" evidence="8">
    <location>
        <begin position="308"/>
        <end position="332"/>
    </location>
</feature>
<dbReference type="Pfam" id="PF00528">
    <property type="entry name" value="BPD_transp_1"/>
    <property type="match status" value="1"/>
</dbReference>
<feature type="transmembrane region" description="Helical" evidence="8">
    <location>
        <begin position="251"/>
        <end position="276"/>
    </location>
</feature>
<evidence type="ECO:0000256" key="3">
    <source>
        <dbReference type="ARBA" id="ARBA00022448"/>
    </source>
</evidence>
<dbReference type="PANTHER" id="PTHR42929:SF5">
    <property type="entry name" value="ABC TRANSPORTER PERMEASE PROTEIN"/>
    <property type="match status" value="1"/>
</dbReference>
<proteinExistence type="inferred from homology"/>
<keyword evidence="6 8" id="KW-1133">Transmembrane helix</keyword>
<feature type="transmembrane region" description="Helical" evidence="8">
    <location>
        <begin position="147"/>
        <end position="171"/>
    </location>
</feature>
<comment type="similarity">
    <text evidence="2">Belongs to the binding-protein-dependent transport system permease family. CysTW subfamily.</text>
</comment>
<dbReference type="CDD" id="cd06261">
    <property type="entry name" value="TM_PBP2"/>
    <property type="match status" value="2"/>
</dbReference>
<feature type="transmembrane region" description="Helical" evidence="8">
    <location>
        <begin position="397"/>
        <end position="420"/>
    </location>
</feature>
<organism evidence="10 11">
    <name type="scientific">Salinarimonas soli</name>
    <dbReference type="NCBI Taxonomy" id="1638099"/>
    <lineage>
        <taxon>Bacteria</taxon>
        <taxon>Pseudomonadati</taxon>
        <taxon>Pseudomonadota</taxon>
        <taxon>Alphaproteobacteria</taxon>
        <taxon>Hyphomicrobiales</taxon>
        <taxon>Salinarimonadaceae</taxon>
        <taxon>Salinarimonas</taxon>
    </lineage>
</organism>
<feature type="domain" description="ABC transmembrane type-1" evidence="9">
    <location>
        <begin position="364"/>
        <end position="552"/>
    </location>
</feature>
<keyword evidence="11" id="KW-1185">Reference proteome</keyword>
<reference evidence="10 11" key="1">
    <citation type="submission" date="2019-09" db="EMBL/GenBank/DDBJ databases">
        <title>Salinarimonas rosea gen. nov., sp. nov., a new member of the a-2 subgroup of the Proteobacteria.</title>
        <authorList>
            <person name="Liu J."/>
        </authorList>
    </citation>
    <scope>NUCLEOTIDE SEQUENCE [LARGE SCALE GENOMIC DNA]</scope>
    <source>
        <strain evidence="10 11">BN140002</strain>
    </source>
</reference>
<dbReference type="AlphaFoldDB" id="A0A5B2VBH7"/>
<comment type="caution">
    <text evidence="10">The sequence shown here is derived from an EMBL/GenBank/DDBJ whole genome shotgun (WGS) entry which is preliminary data.</text>
</comment>
<reference evidence="10 11" key="2">
    <citation type="submission" date="2019-09" db="EMBL/GenBank/DDBJ databases">
        <authorList>
            <person name="Jin C."/>
        </authorList>
    </citation>
    <scope>NUCLEOTIDE SEQUENCE [LARGE SCALE GENOMIC DNA]</scope>
    <source>
        <strain evidence="10 11">BN140002</strain>
    </source>
</reference>
<gene>
    <name evidence="10" type="ORF">F0L46_19225</name>
</gene>
<keyword evidence="7 8" id="KW-0472">Membrane</keyword>
<evidence type="ECO:0000313" key="11">
    <source>
        <dbReference type="Proteomes" id="UP000323142"/>
    </source>
</evidence>
<feature type="transmembrane region" description="Helical" evidence="8">
    <location>
        <begin position="432"/>
        <end position="456"/>
    </location>
</feature>
<keyword evidence="3 8" id="KW-0813">Transport</keyword>
<keyword evidence="5 8" id="KW-0812">Transmembrane</keyword>
<dbReference type="GO" id="GO:0005886">
    <property type="term" value="C:plasma membrane"/>
    <property type="evidence" value="ECO:0007669"/>
    <property type="project" value="UniProtKB-SubCell"/>
</dbReference>
<evidence type="ECO:0000256" key="5">
    <source>
        <dbReference type="ARBA" id="ARBA00022692"/>
    </source>
</evidence>
<dbReference type="InterPro" id="IPR035906">
    <property type="entry name" value="MetI-like_sf"/>
</dbReference>
<feature type="transmembrane region" description="Helical" evidence="8">
    <location>
        <begin position="477"/>
        <end position="501"/>
    </location>
</feature>
<evidence type="ECO:0000256" key="1">
    <source>
        <dbReference type="ARBA" id="ARBA00004651"/>
    </source>
</evidence>
<dbReference type="InterPro" id="IPR000515">
    <property type="entry name" value="MetI-like"/>
</dbReference>
<evidence type="ECO:0000256" key="2">
    <source>
        <dbReference type="ARBA" id="ARBA00007069"/>
    </source>
</evidence>
<evidence type="ECO:0000256" key="4">
    <source>
        <dbReference type="ARBA" id="ARBA00022475"/>
    </source>
</evidence>
<protein>
    <submittedName>
        <fullName evidence="10">ABC transporter permease subunit</fullName>
    </submittedName>
</protein>
<dbReference type="SUPFAM" id="SSF161098">
    <property type="entry name" value="MetI-like"/>
    <property type="match status" value="2"/>
</dbReference>
<feature type="domain" description="ABC transmembrane type-1" evidence="9">
    <location>
        <begin position="67"/>
        <end position="272"/>
    </location>
</feature>
<feature type="transmembrane region" description="Helical" evidence="8">
    <location>
        <begin position="364"/>
        <end position="390"/>
    </location>
</feature>
<accession>A0A5B2VBH7</accession>
<dbReference type="GO" id="GO:0055085">
    <property type="term" value="P:transmembrane transport"/>
    <property type="evidence" value="ECO:0007669"/>
    <property type="project" value="InterPro"/>
</dbReference>
<evidence type="ECO:0000256" key="7">
    <source>
        <dbReference type="ARBA" id="ARBA00023136"/>
    </source>
</evidence>